<evidence type="ECO:0000256" key="5">
    <source>
        <dbReference type="ARBA" id="ARBA00020555"/>
    </source>
</evidence>
<dbReference type="Pfam" id="PF02614">
    <property type="entry name" value="UxaC"/>
    <property type="match status" value="1"/>
</dbReference>
<reference evidence="8 9" key="1">
    <citation type="submission" date="2021-08" db="EMBL/GenBank/DDBJ databases">
        <title>FDA dAtabase for Regulatory Grade micrObial Sequences (FDA-ARGOS): Supporting development and validation of Infectious Disease Dx tests.</title>
        <authorList>
            <person name="Sproer C."/>
            <person name="Gronow S."/>
            <person name="Severitt S."/>
            <person name="Schroder I."/>
            <person name="Tallon L."/>
            <person name="Sadzewicz L."/>
            <person name="Zhao X."/>
            <person name="Boylan J."/>
            <person name="Ott S."/>
            <person name="Bowen H."/>
            <person name="Vavikolanu K."/>
            <person name="Hazen T."/>
            <person name="Aluvathingal J."/>
            <person name="Nadendla S."/>
            <person name="Lowell S."/>
            <person name="Myers T."/>
            <person name="Yan Y."/>
            <person name="Sichtig H."/>
        </authorList>
    </citation>
    <scope>NUCLEOTIDE SEQUENCE [LARGE SCALE GENOMIC DNA]</scope>
    <source>
        <strain evidence="8 9">FDAARGOS_1460</strain>
    </source>
</reference>
<comment type="catalytic activity">
    <reaction evidence="7">
        <text>aldehydo-D-galacturonate = keto-D-tagaturonate</text>
        <dbReference type="Rhea" id="RHEA:27702"/>
        <dbReference type="ChEBI" id="CHEBI:12952"/>
        <dbReference type="ChEBI" id="CHEBI:17886"/>
    </reaction>
</comment>
<comment type="similarity">
    <text evidence="3 7">Belongs to the metallo-dependent hydrolases superfamily. Uronate isomerase family.</text>
</comment>
<accession>A0ABS7T099</accession>
<dbReference type="InterPro" id="IPR003766">
    <property type="entry name" value="Uronate_isomerase"/>
</dbReference>
<organism evidence="8 9">
    <name type="scientific">Anaerococcus murdochii</name>
    <dbReference type="NCBI Taxonomy" id="411577"/>
    <lineage>
        <taxon>Bacteria</taxon>
        <taxon>Bacillati</taxon>
        <taxon>Bacillota</taxon>
        <taxon>Tissierellia</taxon>
        <taxon>Tissierellales</taxon>
        <taxon>Peptoniphilaceae</taxon>
        <taxon>Anaerococcus</taxon>
    </lineage>
</organism>
<comment type="pathway">
    <text evidence="2 7">Carbohydrate metabolism; pentose and glucuronate interconversion.</text>
</comment>
<dbReference type="Proteomes" id="UP000734271">
    <property type="component" value="Unassembled WGS sequence"/>
</dbReference>
<keyword evidence="6 7" id="KW-0413">Isomerase</keyword>
<evidence type="ECO:0000256" key="3">
    <source>
        <dbReference type="ARBA" id="ARBA00008397"/>
    </source>
</evidence>
<dbReference type="HAMAP" id="MF_00675">
    <property type="entry name" value="UxaC"/>
    <property type="match status" value="1"/>
</dbReference>
<dbReference type="PANTHER" id="PTHR30068">
    <property type="entry name" value="URONATE ISOMERASE"/>
    <property type="match status" value="1"/>
</dbReference>
<evidence type="ECO:0000256" key="7">
    <source>
        <dbReference type="HAMAP-Rule" id="MF_00675"/>
    </source>
</evidence>
<dbReference type="Gene3D" id="1.10.2020.10">
    <property type="entry name" value="uronate isomerase, domain 2, chain A"/>
    <property type="match status" value="1"/>
</dbReference>
<dbReference type="RefSeq" id="WP_223420150.1">
    <property type="nucleotide sequence ID" value="NZ_JAIPME010000002.1"/>
</dbReference>
<evidence type="ECO:0000256" key="2">
    <source>
        <dbReference type="ARBA" id="ARBA00004892"/>
    </source>
</evidence>
<keyword evidence="9" id="KW-1185">Reference proteome</keyword>
<protein>
    <recommendedName>
        <fullName evidence="5 7">Uronate isomerase</fullName>
        <ecNumber evidence="4 7">5.3.1.12</ecNumber>
    </recommendedName>
    <alternativeName>
        <fullName evidence="7">Glucuronate isomerase</fullName>
    </alternativeName>
    <alternativeName>
        <fullName evidence="7">Uronic isomerase</fullName>
    </alternativeName>
</protein>
<dbReference type="Gene3D" id="3.20.20.140">
    <property type="entry name" value="Metal-dependent hydrolases"/>
    <property type="match status" value="1"/>
</dbReference>
<proteinExistence type="inferred from homology"/>
<evidence type="ECO:0000256" key="6">
    <source>
        <dbReference type="ARBA" id="ARBA00023235"/>
    </source>
</evidence>
<evidence type="ECO:0000256" key="4">
    <source>
        <dbReference type="ARBA" id="ARBA00012546"/>
    </source>
</evidence>
<comment type="caution">
    <text evidence="8">The sequence shown here is derived from an EMBL/GenBank/DDBJ whole genome shotgun (WGS) entry which is preliminary data.</text>
</comment>
<gene>
    <name evidence="7 8" type="primary">uxaC</name>
    <name evidence="8" type="ORF">K8P03_07855</name>
</gene>
<comment type="catalytic activity">
    <reaction evidence="1 7">
        <text>D-glucuronate = D-fructuronate</text>
        <dbReference type="Rhea" id="RHEA:13049"/>
        <dbReference type="ChEBI" id="CHEBI:58720"/>
        <dbReference type="ChEBI" id="CHEBI:59863"/>
        <dbReference type="EC" id="5.3.1.12"/>
    </reaction>
</comment>
<name>A0ABS7T099_9FIRM</name>
<dbReference type="EC" id="5.3.1.12" evidence="4 7"/>
<dbReference type="NCBIfam" id="NF002794">
    <property type="entry name" value="PRK02925.1"/>
    <property type="match status" value="1"/>
</dbReference>
<sequence>MKKFLDENFMINNEFGQMLYHNYAAKMPIFDFHCHLEAKEIYENKNIPSITEAWLGGDHYKWRVMRACGVEEKYITGDASDFEKFEKYAEVIPNLIGNPIYHWTHLELKNFFGIDYPLNKENAKEVFDKCNELLAKDEFRPRGLIEMSNVAAVCTTNDPAEDLSYHKLLAEDESFKVKVLPAYRPDNALYIEKDGFADYIKKLSGSVGFEIKNYSEIKKALVKRMEYFKELGCMASDQAFAFIPYKRASEEELNEIVQKKLSGKEVCSECEEKYKTELTIFLAKEYKKLDWAMEIHVGVIRNNSKVLFEKLGADVGGDSQNDLSYAENLANLLSDFEENDGLPRTVIFPLNPKDHFPIATIGGSFNRANPDNMQNIQLGTAWWHLDHKEGMIEQLKVFSSVGVLAKFIGMLTDSRSFLSYPRHEYFRRILCNFIGELVENGEYPADEEFLGKVVEDICYNNARKYIKIDL</sequence>
<dbReference type="InterPro" id="IPR032466">
    <property type="entry name" value="Metal_Hydrolase"/>
</dbReference>
<evidence type="ECO:0000313" key="9">
    <source>
        <dbReference type="Proteomes" id="UP000734271"/>
    </source>
</evidence>
<dbReference type="SUPFAM" id="SSF51556">
    <property type="entry name" value="Metallo-dependent hydrolases"/>
    <property type="match status" value="1"/>
</dbReference>
<dbReference type="GO" id="GO:0008880">
    <property type="term" value="F:glucuronate isomerase activity"/>
    <property type="evidence" value="ECO:0007669"/>
    <property type="project" value="UniProtKB-EC"/>
</dbReference>
<evidence type="ECO:0000313" key="8">
    <source>
        <dbReference type="EMBL" id="MBZ2387196.1"/>
    </source>
</evidence>
<dbReference type="PANTHER" id="PTHR30068:SF4">
    <property type="entry name" value="URONATE ISOMERASE"/>
    <property type="match status" value="1"/>
</dbReference>
<dbReference type="EMBL" id="JAIPME010000002">
    <property type="protein sequence ID" value="MBZ2387196.1"/>
    <property type="molecule type" value="Genomic_DNA"/>
</dbReference>
<evidence type="ECO:0000256" key="1">
    <source>
        <dbReference type="ARBA" id="ARBA00001165"/>
    </source>
</evidence>